<dbReference type="InterPro" id="IPR001005">
    <property type="entry name" value="SANT/Myb"/>
</dbReference>
<feature type="region of interest" description="Disordered" evidence="1">
    <location>
        <begin position="445"/>
        <end position="495"/>
    </location>
</feature>
<feature type="compositionally biased region" description="Polar residues" evidence="1">
    <location>
        <begin position="287"/>
        <end position="308"/>
    </location>
</feature>
<evidence type="ECO:0000313" key="2">
    <source>
        <dbReference type="EnsemblPlants" id="EMT24643"/>
    </source>
</evidence>
<dbReference type="PROSITE" id="PS51294">
    <property type="entry name" value="HTH_MYB"/>
    <property type="match status" value="1"/>
</dbReference>
<feature type="region of interest" description="Disordered" evidence="1">
    <location>
        <begin position="27"/>
        <end position="61"/>
    </location>
</feature>
<protein>
    <submittedName>
        <fullName evidence="2">Uncharacterized protein</fullName>
    </submittedName>
</protein>
<dbReference type="InterPro" id="IPR009057">
    <property type="entry name" value="Homeodomain-like_sf"/>
</dbReference>
<proteinExistence type="predicted"/>
<feature type="compositionally biased region" description="Basic and acidic residues" evidence="1">
    <location>
        <begin position="39"/>
        <end position="54"/>
    </location>
</feature>
<accession>M8BS57</accession>
<dbReference type="PANTHER" id="PTHR47122">
    <property type="entry name" value="MYB-LIKE DNA-BINDING DOMAIN CONTAINING PROTEIN, EXPRESSED"/>
    <property type="match status" value="1"/>
</dbReference>
<evidence type="ECO:0000256" key="1">
    <source>
        <dbReference type="SAM" id="MobiDB-lite"/>
    </source>
</evidence>
<dbReference type="CDD" id="cd11660">
    <property type="entry name" value="SANT_TRF"/>
    <property type="match status" value="1"/>
</dbReference>
<dbReference type="PANTHER" id="PTHR47122:SF4">
    <property type="entry name" value="TRF-LIKE 3"/>
    <property type="match status" value="1"/>
</dbReference>
<dbReference type="InterPro" id="IPR017930">
    <property type="entry name" value="Myb_dom"/>
</dbReference>
<feature type="region of interest" description="Disordered" evidence="1">
    <location>
        <begin position="280"/>
        <end position="308"/>
    </location>
</feature>
<dbReference type="Gene3D" id="1.10.246.220">
    <property type="match status" value="1"/>
</dbReference>
<dbReference type="PROSITE" id="PS50090">
    <property type="entry name" value="MYB_LIKE"/>
    <property type="match status" value="1"/>
</dbReference>
<dbReference type="SMART" id="SM00717">
    <property type="entry name" value="SANT"/>
    <property type="match status" value="1"/>
</dbReference>
<reference evidence="2" key="1">
    <citation type="submission" date="2015-06" db="UniProtKB">
        <authorList>
            <consortium name="EnsemblPlants"/>
        </authorList>
    </citation>
    <scope>IDENTIFICATION</scope>
</reference>
<dbReference type="Pfam" id="PF00249">
    <property type="entry name" value="Myb_DNA-binding"/>
    <property type="match status" value="1"/>
</dbReference>
<dbReference type="SUPFAM" id="SSF46689">
    <property type="entry name" value="Homeodomain-like"/>
    <property type="match status" value="1"/>
</dbReference>
<dbReference type="EnsemblPlants" id="EMT24643">
    <property type="protein sequence ID" value="EMT24643"/>
    <property type="gene ID" value="F775_05862"/>
</dbReference>
<name>M8BS57_AEGTA</name>
<organism evidence="2">
    <name type="scientific">Aegilops tauschii</name>
    <name type="common">Tausch's goatgrass</name>
    <name type="synonym">Aegilops squarrosa</name>
    <dbReference type="NCBI Taxonomy" id="37682"/>
    <lineage>
        <taxon>Eukaryota</taxon>
        <taxon>Viridiplantae</taxon>
        <taxon>Streptophyta</taxon>
        <taxon>Embryophyta</taxon>
        <taxon>Tracheophyta</taxon>
        <taxon>Spermatophyta</taxon>
        <taxon>Magnoliopsida</taxon>
        <taxon>Liliopsida</taxon>
        <taxon>Poales</taxon>
        <taxon>Poaceae</taxon>
        <taxon>BOP clade</taxon>
        <taxon>Pooideae</taxon>
        <taxon>Triticodae</taxon>
        <taxon>Triticeae</taxon>
        <taxon>Triticinae</taxon>
        <taxon>Aegilops</taxon>
    </lineage>
</organism>
<sequence length="1068" mass="119209">MVSHHRSRSLRRHASLLHPSFRRALREGTAGLRNPASRDPVRERGDQVFGEHTRTTAGSDDFTDDDFFPDLGNLFLNNMGDNLNANGAASVAPYVFLSFLFEIVQHGVNKPTDSDSSESTAAATFRNPGRIDSHKFLAQTKRPKDPRYKVDTLQGAQETKNGENDFEENGSLDPVVYQLVRVEGDGTLVPPTEDEVLQIEQFLDDKVDLPSIDDVGNVEDFFTNDCMLLKEPDFEEGYSELETNGEIHTQQFDADLEVDRLKPSDDSLDIPSKCTVVHDHKPDKLNTEQGDNNIVHQDNASTETPKSTVLNDSCSAEKEKADACSRSVNNSSTGPSVSGVTSSVPDFSILRGEVCLDNLTIRELQEAFRATFGRETTVKDKLWLKRRITMGLTNSCDVQSSGCVVKDYKIVCKDAKHKLPTIEGLPKVEVEATSLVRFQVLGSGNERDTSSCSYYRSEDQQRSSNRLKGVSTDNDESEGTLQDEQGAAKRLRKPTKRYIEELADTETLDSTGKLSSPGKRAAHGEVLLRQRVTPLQEVDSLSITYPTRKDTFGGFSVHVPYASRMRRGRPRRNFISFLDDDPPVECPEVQMAVETMLGKDGEHVNHKNAEKKGGHIETAEKKGGHIETADNKEIRSIEADDICRTDAKTKTKRGLKRKHHRAWTLSEVLKLVDGVAQFGPGKWSEIRRLSFASYSYRTSVDLKDKWRNLLRASQTQLSPENDGVCPRKSNPSIIPIPPAILLRVKELAELQPQAGNLAAAIKFSGQSSKVAQGRACICVQYVHRDCHTFEVGHTEDVDLTKYQIIGMSRDSSERNVSRIGPIEHYKNIISELLLGKEGTFSSGVTKQTEVVMAQYNRKEGEDSLPLFMEEIRGLSKCDMERLKHALHEVFTILSDEVDEIFGCIFALSEFRSEKLPSNHGSGSYEDGIAPPSVKKQKTVTVSTIDAYEESHGHIDSDIFAQLTRDIRLIEESGKTRQEAAKMFSDGLLRKLAKMEQGVYDLLDTVASKCRSMTTPEKIELGRRIRKLPETALDHMVEVVKMRRPEILVSDKVSFSLGRLVLNLSVPTT</sequence>
<dbReference type="AlphaFoldDB" id="M8BS57"/>